<comment type="caution">
    <text evidence="2">The sequence shown here is derived from an EMBL/GenBank/DDBJ whole genome shotgun (WGS) entry which is preliminary data.</text>
</comment>
<dbReference type="EMBL" id="CAJZBQ010000063">
    <property type="protein sequence ID" value="CAG9336039.1"/>
    <property type="molecule type" value="Genomic_DNA"/>
</dbReference>
<evidence type="ECO:0008006" key="4">
    <source>
        <dbReference type="Google" id="ProtNLM"/>
    </source>
</evidence>
<proteinExistence type="predicted"/>
<organism evidence="2 3">
    <name type="scientific">Blepharisma stoltei</name>
    <dbReference type="NCBI Taxonomy" id="1481888"/>
    <lineage>
        <taxon>Eukaryota</taxon>
        <taxon>Sar</taxon>
        <taxon>Alveolata</taxon>
        <taxon>Ciliophora</taxon>
        <taxon>Postciliodesmatophora</taxon>
        <taxon>Heterotrichea</taxon>
        <taxon>Heterotrichida</taxon>
        <taxon>Blepharismidae</taxon>
        <taxon>Blepharisma</taxon>
    </lineage>
</organism>
<evidence type="ECO:0000256" key="1">
    <source>
        <dbReference type="SAM" id="Phobius"/>
    </source>
</evidence>
<evidence type="ECO:0000313" key="2">
    <source>
        <dbReference type="EMBL" id="CAG9336039.1"/>
    </source>
</evidence>
<reference evidence="2" key="1">
    <citation type="submission" date="2021-09" db="EMBL/GenBank/DDBJ databases">
        <authorList>
            <consortium name="AG Swart"/>
            <person name="Singh M."/>
            <person name="Singh A."/>
            <person name="Seah K."/>
            <person name="Emmerich C."/>
        </authorList>
    </citation>
    <scope>NUCLEOTIDE SEQUENCE</scope>
    <source>
        <strain evidence="2">ATCC30299</strain>
    </source>
</reference>
<evidence type="ECO:0000313" key="3">
    <source>
        <dbReference type="Proteomes" id="UP001162131"/>
    </source>
</evidence>
<keyword evidence="1" id="KW-0472">Membrane</keyword>
<name>A0AAU9K8I5_9CILI</name>
<dbReference type="InterPro" id="IPR027417">
    <property type="entry name" value="P-loop_NTPase"/>
</dbReference>
<dbReference type="Gene3D" id="3.40.50.300">
    <property type="entry name" value="P-loop containing nucleotide triphosphate hydrolases"/>
    <property type="match status" value="1"/>
</dbReference>
<keyword evidence="1" id="KW-0812">Transmembrane</keyword>
<keyword evidence="3" id="KW-1185">Reference proteome</keyword>
<dbReference type="AlphaFoldDB" id="A0AAU9K8I5"/>
<accession>A0AAU9K8I5</accession>
<dbReference type="Proteomes" id="UP001162131">
    <property type="component" value="Unassembled WGS sequence"/>
</dbReference>
<dbReference type="SUPFAM" id="SSF52540">
    <property type="entry name" value="P-loop containing nucleoside triphosphate hydrolases"/>
    <property type="match status" value="1"/>
</dbReference>
<sequence>MFRVIKRAFFKFAQQDITSQERKLSNITIFGIFSAAVLSYPIYTYLKDSPAVKIERNKVLQEILTQRKQFSGVKRTRDVEEIFIKLKENIVVICGPPLSGKTSIISDIQSRDFWKNTLRIDVKDNLEETLNQYPWNQKLSENNYKFFFDSIYATLYSVDPEKTLLIIDGFDKFQPVMRIAVLKFLQRILNKAHILISIENIDTSNILKQLKNIEFHELSPMDKEDFLASLASHPNFDRNQLSRLYEEIGSSFDFAYDMMNKNEKAEDYLKNAKKIIEDNINHILAKKAELATGIFAALMTVKPANPLGDIYSNTEIAKELISCGIMQPHFHGCARFRNKFVIKTIEELLTK</sequence>
<feature type="transmembrane region" description="Helical" evidence="1">
    <location>
        <begin position="27"/>
        <end position="46"/>
    </location>
</feature>
<gene>
    <name evidence="2" type="ORF">BSTOLATCC_MIC65346</name>
</gene>
<protein>
    <recommendedName>
        <fullName evidence="4">AAA+ ATPase domain-containing protein</fullName>
    </recommendedName>
</protein>
<keyword evidence="1" id="KW-1133">Transmembrane helix</keyword>